<feature type="compositionally biased region" description="Basic and acidic residues" evidence="1">
    <location>
        <begin position="27"/>
        <end position="44"/>
    </location>
</feature>
<protein>
    <submittedName>
        <fullName evidence="2">Uncharacterized protein</fullName>
    </submittedName>
</protein>
<keyword evidence="3" id="KW-1185">Reference proteome</keyword>
<name>A0A4C1WX78_EUMVA</name>
<dbReference type="AlphaFoldDB" id="A0A4C1WX78"/>
<organism evidence="2 3">
    <name type="scientific">Eumeta variegata</name>
    <name type="common">Bagworm moth</name>
    <name type="synonym">Eumeta japonica</name>
    <dbReference type="NCBI Taxonomy" id="151549"/>
    <lineage>
        <taxon>Eukaryota</taxon>
        <taxon>Metazoa</taxon>
        <taxon>Ecdysozoa</taxon>
        <taxon>Arthropoda</taxon>
        <taxon>Hexapoda</taxon>
        <taxon>Insecta</taxon>
        <taxon>Pterygota</taxon>
        <taxon>Neoptera</taxon>
        <taxon>Endopterygota</taxon>
        <taxon>Lepidoptera</taxon>
        <taxon>Glossata</taxon>
        <taxon>Ditrysia</taxon>
        <taxon>Tineoidea</taxon>
        <taxon>Psychidae</taxon>
        <taxon>Oiketicinae</taxon>
        <taxon>Eumeta</taxon>
    </lineage>
</organism>
<sequence length="185" mass="20745">MDNRPPTCYFGDCLVRESRTHPTHAVRALEARPTDEEPQRREEAAPTEEGEARAYNVRVTALRVPLLEPQRYVQEELHPLADVGESMLVLLLAGFRGFGVGVGLVLDQGLAGERGPERRARPELRRAPPLAVARAHRRRRCRRAHRAACTQQDCPHFSIRGRLHLPTNNINSGEGSNPAKFGEYC</sequence>
<feature type="region of interest" description="Disordered" evidence="1">
    <location>
        <begin position="24"/>
        <end position="51"/>
    </location>
</feature>
<evidence type="ECO:0000313" key="3">
    <source>
        <dbReference type="Proteomes" id="UP000299102"/>
    </source>
</evidence>
<reference evidence="2 3" key="1">
    <citation type="journal article" date="2019" name="Commun. Biol.">
        <title>The bagworm genome reveals a unique fibroin gene that provides high tensile strength.</title>
        <authorList>
            <person name="Kono N."/>
            <person name="Nakamura H."/>
            <person name="Ohtoshi R."/>
            <person name="Tomita M."/>
            <person name="Numata K."/>
            <person name="Arakawa K."/>
        </authorList>
    </citation>
    <scope>NUCLEOTIDE SEQUENCE [LARGE SCALE GENOMIC DNA]</scope>
</reference>
<dbReference type="Proteomes" id="UP000299102">
    <property type="component" value="Unassembled WGS sequence"/>
</dbReference>
<evidence type="ECO:0000256" key="1">
    <source>
        <dbReference type="SAM" id="MobiDB-lite"/>
    </source>
</evidence>
<comment type="caution">
    <text evidence="2">The sequence shown here is derived from an EMBL/GenBank/DDBJ whole genome shotgun (WGS) entry which is preliminary data.</text>
</comment>
<dbReference type="EMBL" id="BGZK01000670">
    <property type="protein sequence ID" value="GBP55480.1"/>
    <property type="molecule type" value="Genomic_DNA"/>
</dbReference>
<evidence type="ECO:0000313" key="2">
    <source>
        <dbReference type="EMBL" id="GBP55480.1"/>
    </source>
</evidence>
<gene>
    <name evidence="2" type="ORF">EVAR_40273_1</name>
</gene>
<accession>A0A4C1WX78</accession>
<proteinExistence type="predicted"/>